<dbReference type="InterPro" id="IPR046150">
    <property type="entry name" value="DUF6152"/>
</dbReference>
<evidence type="ECO:0000313" key="2">
    <source>
        <dbReference type="EMBL" id="MFC3101308.1"/>
    </source>
</evidence>
<reference evidence="3" key="1">
    <citation type="journal article" date="2019" name="Int. J. Syst. Evol. Microbiol.">
        <title>The Global Catalogue of Microorganisms (GCM) 10K type strain sequencing project: providing services to taxonomists for standard genome sequencing and annotation.</title>
        <authorList>
            <consortium name="The Broad Institute Genomics Platform"/>
            <consortium name="The Broad Institute Genome Sequencing Center for Infectious Disease"/>
            <person name="Wu L."/>
            <person name="Ma J."/>
        </authorList>
    </citation>
    <scope>NUCLEOTIDE SEQUENCE [LARGE SCALE GENOMIC DNA]</scope>
    <source>
        <strain evidence="3">KCTC 52606</strain>
    </source>
</reference>
<gene>
    <name evidence="2" type="ORF">ACFODK_10450</name>
</gene>
<evidence type="ECO:0000313" key="3">
    <source>
        <dbReference type="Proteomes" id="UP001595378"/>
    </source>
</evidence>
<accession>A0ABV7EHF5</accession>
<comment type="caution">
    <text evidence="2">The sequence shown here is derived from an EMBL/GenBank/DDBJ whole genome shotgun (WGS) entry which is preliminary data.</text>
</comment>
<sequence length="132" mass="14571">MKDKAIRLAVVIAAMVVPIASAAHHSFAVFFDETRQIRIDGTVASFRFTNPHATIVLNVRGEDGRAHEWRVETNAPVVLQRRGWTRDSLQAGDRVVIDGWPSRDGRNYMRLRSATGADGRAIGAAPFSTNDD</sequence>
<feature type="signal peptide" evidence="1">
    <location>
        <begin position="1"/>
        <end position="22"/>
    </location>
</feature>
<protein>
    <submittedName>
        <fullName evidence="2">DUF6152 family protein</fullName>
    </submittedName>
</protein>
<organism evidence="2 3">
    <name type="scientific">Alteraurantiacibacter lauratis</name>
    <dbReference type="NCBI Taxonomy" id="2054627"/>
    <lineage>
        <taxon>Bacteria</taxon>
        <taxon>Pseudomonadati</taxon>
        <taxon>Pseudomonadota</taxon>
        <taxon>Alphaproteobacteria</taxon>
        <taxon>Sphingomonadales</taxon>
        <taxon>Erythrobacteraceae</taxon>
        <taxon>Alteraurantiacibacter</taxon>
    </lineage>
</organism>
<keyword evidence="3" id="KW-1185">Reference proteome</keyword>
<keyword evidence="1" id="KW-0732">Signal</keyword>
<dbReference type="Proteomes" id="UP001595378">
    <property type="component" value="Unassembled WGS sequence"/>
</dbReference>
<dbReference type="RefSeq" id="WP_336919533.1">
    <property type="nucleotide sequence ID" value="NZ_JBANRN010000010.1"/>
</dbReference>
<proteinExistence type="predicted"/>
<dbReference type="EMBL" id="JBHRSU010000031">
    <property type="protein sequence ID" value="MFC3101308.1"/>
    <property type="molecule type" value="Genomic_DNA"/>
</dbReference>
<name>A0ABV7EHF5_9SPHN</name>
<feature type="chain" id="PRO_5046358948" evidence="1">
    <location>
        <begin position="23"/>
        <end position="132"/>
    </location>
</feature>
<evidence type="ECO:0000256" key="1">
    <source>
        <dbReference type="SAM" id="SignalP"/>
    </source>
</evidence>
<dbReference type="Pfam" id="PF19649">
    <property type="entry name" value="DUF6152"/>
    <property type="match status" value="1"/>
</dbReference>